<gene>
    <name evidence="1" type="ORF">T4B_1493</name>
    <name evidence="2" type="ORF">T4C_7859</name>
</gene>
<name>A0A0V1IC82_TRIPS</name>
<dbReference type="AlphaFoldDB" id="A0A0V1IC82"/>
<accession>A0A0V1IC82</accession>
<evidence type="ECO:0000313" key="3">
    <source>
        <dbReference type="Proteomes" id="UP000054805"/>
    </source>
</evidence>
<keyword evidence="3" id="KW-1185">Reference proteome</keyword>
<evidence type="ECO:0000313" key="4">
    <source>
        <dbReference type="Proteomes" id="UP000054826"/>
    </source>
</evidence>
<comment type="caution">
    <text evidence="1">The sequence shown here is derived from an EMBL/GenBank/DDBJ whole genome shotgun (WGS) entry which is preliminary data.</text>
</comment>
<reference evidence="3 4" key="1">
    <citation type="submission" date="2015-01" db="EMBL/GenBank/DDBJ databases">
        <title>Evolution of Trichinella species and genotypes.</title>
        <authorList>
            <person name="Korhonen P.K."/>
            <person name="Edoardo P."/>
            <person name="Giuseppe L.R."/>
            <person name="Gasser R.B."/>
        </authorList>
    </citation>
    <scope>NUCLEOTIDE SEQUENCE [LARGE SCALE GENOMIC DNA]</scope>
    <source>
        <strain evidence="2">ISS176</strain>
        <strain evidence="1">ISS588</strain>
    </source>
</reference>
<protein>
    <submittedName>
        <fullName evidence="1">Uncharacterized protein</fullName>
    </submittedName>
</protein>
<sequence length="135" mass="15184">MSYSNQVVNVAVLTDCCTWMDSAIRDAMPRHDKQQQQYYNVVTGKLASQHLNLAVVMGEGAGSFFTTLGLMPSLASFNLRSACTPFLLAPRVILMTIQSINVFSKQKRPVQQTRQWKLPQKYTENISLIFLAVII</sequence>
<evidence type="ECO:0000313" key="2">
    <source>
        <dbReference type="EMBL" id="KRZ27317.1"/>
    </source>
</evidence>
<dbReference type="EMBL" id="JYDV01000168">
    <property type="protein sequence ID" value="KRZ27317.1"/>
    <property type="molecule type" value="Genomic_DNA"/>
</dbReference>
<dbReference type="Proteomes" id="UP000054805">
    <property type="component" value="Unassembled WGS sequence"/>
</dbReference>
<organism evidence="1 3">
    <name type="scientific">Trichinella pseudospiralis</name>
    <name type="common">Parasitic roundworm</name>
    <dbReference type="NCBI Taxonomy" id="6337"/>
    <lineage>
        <taxon>Eukaryota</taxon>
        <taxon>Metazoa</taxon>
        <taxon>Ecdysozoa</taxon>
        <taxon>Nematoda</taxon>
        <taxon>Enoplea</taxon>
        <taxon>Dorylaimia</taxon>
        <taxon>Trichinellida</taxon>
        <taxon>Trichinellidae</taxon>
        <taxon>Trichinella</taxon>
    </lineage>
</organism>
<dbReference type="EMBL" id="JYDS01000239">
    <property type="protein sequence ID" value="KRZ20463.1"/>
    <property type="molecule type" value="Genomic_DNA"/>
</dbReference>
<evidence type="ECO:0000313" key="1">
    <source>
        <dbReference type="EMBL" id="KRZ20463.1"/>
    </source>
</evidence>
<proteinExistence type="predicted"/>
<dbReference type="Proteomes" id="UP000054826">
    <property type="component" value="Unassembled WGS sequence"/>
</dbReference>